<sequence length="280" mass="32279">MSHNYNQLNNQNQVEQKNEQNYNYPEESLIKDDNQIQQMDVKQIGQKQNNSYNDNQNQSSNFENNLTNISSDGFYGSYQAPQFQNFDVENNLASNDGPKIVKISGAKLIDINLFKKTAFTQDFIPQLQKMNPTIGPLQIMTDRRVQNIKQSFLKIRKINSGILLSDFTLYLFLLIALFGQIGSFNWFAQCLIVITNLVWPIQILLVFWGTYKFRVQFMKIAFLYTASVLLAYFIIFLLVVSPASGFTVFLLIMNLILQIAILYGIFISIRQSENCLTQVL</sequence>
<feature type="transmembrane region" description="Helical" evidence="1">
    <location>
        <begin position="246"/>
        <end position="266"/>
    </location>
</feature>
<keyword evidence="3" id="KW-1185">Reference proteome</keyword>
<evidence type="ECO:0000313" key="3">
    <source>
        <dbReference type="Proteomes" id="UP000054937"/>
    </source>
</evidence>
<protein>
    <recommendedName>
        <fullName evidence="4">Transmembrane protein</fullName>
    </recommendedName>
</protein>
<feature type="transmembrane region" description="Helical" evidence="1">
    <location>
        <begin position="220"/>
        <end position="240"/>
    </location>
</feature>
<dbReference type="Proteomes" id="UP000054937">
    <property type="component" value="Unassembled WGS sequence"/>
</dbReference>
<name>A0A0V0QIV3_PSEPJ</name>
<feature type="transmembrane region" description="Helical" evidence="1">
    <location>
        <begin position="186"/>
        <end position="208"/>
    </location>
</feature>
<comment type="caution">
    <text evidence="2">The sequence shown here is derived from an EMBL/GenBank/DDBJ whole genome shotgun (WGS) entry which is preliminary data.</text>
</comment>
<evidence type="ECO:0000313" key="2">
    <source>
        <dbReference type="EMBL" id="KRX02243.1"/>
    </source>
</evidence>
<evidence type="ECO:0008006" key="4">
    <source>
        <dbReference type="Google" id="ProtNLM"/>
    </source>
</evidence>
<dbReference type="AlphaFoldDB" id="A0A0V0QIV3"/>
<keyword evidence="1" id="KW-0472">Membrane</keyword>
<proteinExistence type="predicted"/>
<keyword evidence="1" id="KW-0812">Transmembrane</keyword>
<accession>A0A0V0QIV3</accession>
<dbReference type="InParanoid" id="A0A0V0QIV3"/>
<gene>
    <name evidence="2" type="ORF">PPERSA_04865</name>
</gene>
<feature type="transmembrane region" description="Helical" evidence="1">
    <location>
        <begin position="158"/>
        <end position="180"/>
    </location>
</feature>
<dbReference type="EMBL" id="LDAU01000156">
    <property type="protein sequence ID" value="KRX02243.1"/>
    <property type="molecule type" value="Genomic_DNA"/>
</dbReference>
<organism evidence="2 3">
    <name type="scientific">Pseudocohnilembus persalinus</name>
    <name type="common">Ciliate</name>
    <dbReference type="NCBI Taxonomy" id="266149"/>
    <lineage>
        <taxon>Eukaryota</taxon>
        <taxon>Sar</taxon>
        <taxon>Alveolata</taxon>
        <taxon>Ciliophora</taxon>
        <taxon>Intramacronucleata</taxon>
        <taxon>Oligohymenophorea</taxon>
        <taxon>Scuticociliatia</taxon>
        <taxon>Philasterida</taxon>
        <taxon>Pseudocohnilembidae</taxon>
        <taxon>Pseudocohnilembus</taxon>
    </lineage>
</organism>
<reference evidence="2 3" key="1">
    <citation type="journal article" date="2015" name="Sci. Rep.">
        <title>Genome of the facultative scuticociliatosis pathogen Pseudocohnilembus persalinus provides insight into its virulence through horizontal gene transfer.</title>
        <authorList>
            <person name="Xiong J."/>
            <person name="Wang G."/>
            <person name="Cheng J."/>
            <person name="Tian M."/>
            <person name="Pan X."/>
            <person name="Warren A."/>
            <person name="Jiang C."/>
            <person name="Yuan D."/>
            <person name="Miao W."/>
        </authorList>
    </citation>
    <scope>NUCLEOTIDE SEQUENCE [LARGE SCALE GENOMIC DNA]</scope>
    <source>
        <strain evidence="2">36N120E</strain>
    </source>
</reference>
<evidence type="ECO:0000256" key="1">
    <source>
        <dbReference type="SAM" id="Phobius"/>
    </source>
</evidence>
<keyword evidence="1" id="KW-1133">Transmembrane helix</keyword>